<dbReference type="EMBL" id="JAAGMK010000881">
    <property type="protein sequence ID" value="NEB88450.1"/>
    <property type="molecule type" value="Genomic_DNA"/>
</dbReference>
<dbReference type="AlphaFoldDB" id="A0A6G3SZZ1"/>
<reference evidence="1" key="1">
    <citation type="submission" date="2020-01" db="EMBL/GenBank/DDBJ databases">
        <title>Insect and environment-associated Actinomycetes.</title>
        <authorList>
            <person name="Currrie C."/>
            <person name="Chevrette M."/>
            <person name="Carlson C."/>
            <person name="Stubbendieck R."/>
            <person name="Wendt-Pienkowski E."/>
        </authorList>
    </citation>
    <scope>NUCLEOTIDE SEQUENCE</scope>
    <source>
        <strain evidence="1">SID505</strain>
    </source>
</reference>
<organism evidence="1">
    <name type="scientific">Streptomyces anulatus</name>
    <name type="common">Streptomyces chrysomallus</name>
    <dbReference type="NCBI Taxonomy" id="1892"/>
    <lineage>
        <taxon>Bacteria</taxon>
        <taxon>Bacillati</taxon>
        <taxon>Actinomycetota</taxon>
        <taxon>Actinomycetes</taxon>
        <taxon>Kitasatosporales</taxon>
        <taxon>Streptomycetaceae</taxon>
        <taxon>Streptomyces</taxon>
    </lineage>
</organism>
<gene>
    <name evidence="1" type="ORF">G3I43_30435</name>
</gene>
<evidence type="ECO:0000313" key="1">
    <source>
        <dbReference type="EMBL" id="NEB88450.1"/>
    </source>
</evidence>
<dbReference type="SUPFAM" id="SSF56112">
    <property type="entry name" value="Protein kinase-like (PK-like)"/>
    <property type="match status" value="1"/>
</dbReference>
<accession>A0A6G3SZZ1</accession>
<dbReference type="Gene3D" id="1.20.58.840">
    <property type="match status" value="1"/>
</dbReference>
<dbReference type="Gene3D" id="1.10.510.10">
    <property type="entry name" value="Transferase(Phosphotransferase) domain 1"/>
    <property type="match status" value="1"/>
</dbReference>
<dbReference type="RefSeq" id="WP_164259995.1">
    <property type="nucleotide sequence ID" value="NZ_JAAGMK010000881.1"/>
</dbReference>
<protein>
    <submittedName>
        <fullName evidence="1">Phosphotransferase</fullName>
    </submittedName>
</protein>
<name>A0A6G3SZZ1_STRAQ</name>
<dbReference type="GO" id="GO:0016740">
    <property type="term" value="F:transferase activity"/>
    <property type="evidence" value="ECO:0007669"/>
    <property type="project" value="UniProtKB-KW"/>
</dbReference>
<proteinExistence type="predicted"/>
<sequence length="337" mass="35980">MKDRPTDIDETALASALGAWGIEPATLTHAPVGFGDHHWVAADAEGRRTFVTVADLAHKPHCGRDAAEAWTGLSRAMDTAATLESALGEAALVAPLRTGDGETLLRLTDRYAVSVFPYVDAPTGHFGQVLDPGARRLVVERLAQLHGTQSPLMTPTHQPGLPGRPVIEEALTDPRRFRAESGPYAQRCHDLLTANYAALRAVLDHFDSGTARLASDASTAATTVVTHGEPHAGNILDPGGRTLLVDWDTVALAPPERDLWLATDAPEDLARYAELTGHHPDPDLLAYYALRWALDDMAAALDIFGARHPDTADTRQAWDGLVDAVTALTDRAAGAGQ</sequence>
<dbReference type="InterPro" id="IPR011009">
    <property type="entry name" value="Kinase-like_dom_sf"/>
</dbReference>
<keyword evidence="1" id="KW-0808">Transferase</keyword>
<comment type="caution">
    <text evidence="1">The sequence shown here is derived from an EMBL/GenBank/DDBJ whole genome shotgun (WGS) entry which is preliminary data.</text>
</comment>